<feature type="transmembrane region" description="Helical" evidence="1">
    <location>
        <begin position="12"/>
        <end position="32"/>
    </location>
</feature>
<dbReference type="Gene3D" id="3.30.700.10">
    <property type="entry name" value="Glycoprotein, Type 4 Pilin"/>
    <property type="match status" value="1"/>
</dbReference>
<dbReference type="Pfam" id="PF07963">
    <property type="entry name" value="N_methyl"/>
    <property type="match status" value="1"/>
</dbReference>
<organism evidence="2 3">
    <name type="scientific">Geoalkalibacter ferrihydriticus</name>
    <dbReference type="NCBI Taxonomy" id="392333"/>
    <lineage>
        <taxon>Bacteria</taxon>
        <taxon>Pseudomonadati</taxon>
        <taxon>Thermodesulfobacteriota</taxon>
        <taxon>Desulfuromonadia</taxon>
        <taxon>Desulfuromonadales</taxon>
        <taxon>Geoalkalibacteraceae</taxon>
        <taxon>Geoalkalibacter</taxon>
    </lineage>
</organism>
<dbReference type="STRING" id="392333.SAMN05660860_00642"/>
<name>A0A1G9K3B1_9BACT</name>
<evidence type="ECO:0000313" key="3">
    <source>
        <dbReference type="Proteomes" id="UP000182146"/>
    </source>
</evidence>
<proteinExistence type="predicted"/>
<keyword evidence="1" id="KW-0472">Membrane</keyword>
<dbReference type="EMBL" id="FNGU01000001">
    <property type="protein sequence ID" value="SDL44317.1"/>
    <property type="molecule type" value="Genomic_DNA"/>
</dbReference>
<dbReference type="RefSeq" id="WP_052446147.1">
    <property type="nucleotide sequence ID" value="NZ_FNGU01000001.1"/>
</dbReference>
<keyword evidence="1" id="KW-1133">Transmembrane helix</keyword>
<protein>
    <submittedName>
        <fullName evidence="2">Type IV pilus assembly protein PilV</fullName>
    </submittedName>
</protein>
<gene>
    <name evidence="2" type="ORF">SAMN05660860_00642</name>
</gene>
<keyword evidence="1" id="KW-0812">Transmembrane</keyword>
<reference evidence="2 3" key="1">
    <citation type="submission" date="2016-10" db="EMBL/GenBank/DDBJ databases">
        <authorList>
            <person name="de Groot N.N."/>
        </authorList>
    </citation>
    <scope>NUCLEOTIDE SEQUENCE [LARGE SCALE GENOMIC DNA]</scope>
    <source>
        <strain evidence="2 3">DSM 17813</strain>
    </source>
</reference>
<dbReference type="NCBIfam" id="TIGR02532">
    <property type="entry name" value="IV_pilin_GFxxxE"/>
    <property type="match status" value="1"/>
</dbReference>
<dbReference type="Proteomes" id="UP000182146">
    <property type="component" value="Unassembled WGS sequence"/>
</dbReference>
<accession>A0A1G9K3B1</accession>
<sequence>MISIRNEKGFSLIEMLAAVTVLAIGLLALAGLQITAMRTNTHAASLTEAAALAQAAIERIQSLEGDRPWLRTTQVDSTPSDLADIVSGTPYELLVNTEVDFNGVENLTRIDVTVESLMALQRAQGSGKQTVSLTLLKRYF</sequence>
<evidence type="ECO:0000256" key="1">
    <source>
        <dbReference type="SAM" id="Phobius"/>
    </source>
</evidence>
<evidence type="ECO:0000313" key="2">
    <source>
        <dbReference type="EMBL" id="SDL44317.1"/>
    </source>
</evidence>
<dbReference type="PROSITE" id="PS00409">
    <property type="entry name" value="PROKAR_NTER_METHYL"/>
    <property type="match status" value="1"/>
</dbReference>
<dbReference type="InterPro" id="IPR012902">
    <property type="entry name" value="N_methyl_site"/>
</dbReference>
<dbReference type="AlphaFoldDB" id="A0A1G9K3B1"/>